<dbReference type="InterPro" id="IPR027246">
    <property type="entry name" value="Porin_Euk/Tom40"/>
</dbReference>
<accession>A0AAD9XT27</accession>
<evidence type="ECO:0000256" key="1">
    <source>
        <dbReference type="ARBA" id="ARBA00009624"/>
    </source>
</evidence>
<dbReference type="Pfam" id="PF01459">
    <property type="entry name" value="Porin_3"/>
    <property type="match status" value="1"/>
</dbReference>
<reference evidence="2" key="1">
    <citation type="journal article" date="2023" name="Plant J.">
        <title>Genome sequences and population genomics provide insights into the demographic history, inbreeding, and mutation load of two 'living fossil' tree species of Dipteronia.</title>
        <authorList>
            <person name="Feng Y."/>
            <person name="Comes H.P."/>
            <person name="Chen J."/>
            <person name="Zhu S."/>
            <person name="Lu R."/>
            <person name="Zhang X."/>
            <person name="Li P."/>
            <person name="Qiu J."/>
            <person name="Olsen K.M."/>
            <person name="Qiu Y."/>
        </authorList>
    </citation>
    <scope>NUCLEOTIDE SEQUENCE</scope>
    <source>
        <strain evidence="2">KIB01</strain>
    </source>
</reference>
<keyword evidence="3" id="KW-1185">Reference proteome</keyword>
<gene>
    <name evidence="2" type="ORF">Ddye_003454</name>
</gene>
<dbReference type="Gene3D" id="2.40.160.10">
    <property type="entry name" value="Porin"/>
    <property type="match status" value="1"/>
</dbReference>
<dbReference type="Proteomes" id="UP001280121">
    <property type="component" value="Unassembled WGS sequence"/>
</dbReference>
<dbReference type="CDD" id="cd07306">
    <property type="entry name" value="Porin3_VDAC"/>
    <property type="match status" value="1"/>
</dbReference>
<sequence>MNTFNHRKMKRKSLNKGPRHVLFPDIGKEAKDLLSKGYIKDDVFSISKSSSIGVVQSTTIVKHGRLSTSNIAANYNNDTVGVKMDSKSQLSATIGFRGHFSASTKTIFALKLPDDSSSELKFQYFHEHAVLASSFVLNQSPSVVISAAIGNPRIAFALEAEYKTARCFTKYDAGIHVANPKCNATITLSNKGDLLKALYMPHFDQPMKVAVAAEISRRFSTKEYTLTVGGSCEVDRRTALKVKLDNHGKLNTLLLHRFKHKSSLLVSGEINMKGLDKTPRIGLAVALIS</sequence>
<protein>
    <submittedName>
        <fullName evidence="2">Uncharacterized protein</fullName>
    </submittedName>
</protein>
<dbReference type="GO" id="GO:0008308">
    <property type="term" value="F:voltage-gated monoatomic anion channel activity"/>
    <property type="evidence" value="ECO:0007669"/>
    <property type="project" value="InterPro"/>
</dbReference>
<dbReference type="InterPro" id="IPR023614">
    <property type="entry name" value="Porin_dom_sf"/>
</dbReference>
<name>A0AAD9XT27_9ROSI</name>
<evidence type="ECO:0000313" key="2">
    <source>
        <dbReference type="EMBL" id="KAK2664880.1"/>
    </source>
</evidence>
<dbReference type="PANTHER" id="PTHR11743:SF59">
    <property type="entry name" value="MITOCHONDRIAL OUTER MEMBRANE PROTEIN PORIN 2-LIKE ISOFORM X1"/>
    <property type="match status" value="1"/>
</dbReference>
<dbReference type="GO" id="GO:0005741">
    <property type="term" value="C:mitochondrial outer membrane"/>
    <property type="evidence" value="ECO:0007669"/>
    <property type="project" value="InterPro"/>
</dbReference>
<dbReference type="AlphaFoldDB" id="A0AAD9XT27"/>
<evidence type="ECO:0000313" key="3">
    <source>
        <dbReference type="Proteomes" id="UP001280121"/>
    </source>
</evidence>
<comment type="caution">
    <text evidence="2">The sequence shown here is derived from an EMBL/GenBank/DDBJ whole genome shotgun (WGS) entry which is preliminary data.</text>
</comment>
<dbReference type="PANTHER" id="PTHR11743">
    <property type="entry name" value="VOLTAGE-DEPENDENT ANION-SELECTIVE CHANNEL"/>
    <property type="match status" value="1"/>
</dbReference>
<dbReference type="EMBL" id="JANJYI010000001">
    <property type="protein sequence ID" value="KAK2664880.1"/>
    <property type="molecule type" value="Genomic_DNA"/>
</dbReference>
<organism evidence="2 3">
    <name type="scientific">Dipteronia dyeriana</name>
    <dbReference type="NCBI Taxonomy" id="168575"/>
    <lineage>
        <taxon>Eukaryota</taxon>
        <taxon>Viridiplantae</taxon>
        <taxon>Streptophyta</taxon>
        <taxon>Embryophyta</taxon>
        <taxon>Tracheophyta</taxon>
        <taxon>Spermatophyta</taxon>
        <taxon>Magnoliopsida</taxon>
        <taxon>eudicotyledons</taxon>
        <taxon>Gunneridae</taxon>
        <taxon>Pentapetalae</taxon>
        <taxon>rosids</taxon>
        <taxon>malvids</taxon>
        <taxon>Sapindales</taxon>
        <taxon>Sapindaceae</taxon>
        <taxon>Hippocastanoideae</taxon>
        <taxon>Acereae</taxon>
        <taxon>Dipteronia</taxon>
    </lineage>
</organism>
<proteinExistence type="inferred from homology"/>
<comment type="similarity">
    <text evidence="1">Belongs to the eukaryotic mitochondrial porin (TC 1.B.8.1) family.</text>
</comment>
<dbReference type="InterPro" id="IPR001925">
    <property type="entry name" value="Porin_Euk"/>
</dbReference>